<evidence type="ECO:0000313" key="3">
    <source>
        <dbReference type="Proteomes" id="UP000194137"/>
    </source>
</evidence>
<evidence type="ECO:0000256" key="1">
    <source>
        <dbReference type="SAM" id="MobiDB-lite"/>
    </source>
</evidence>
<gene>
    <name evidence="2" type="ORF">CAK95_20230</name>
</gene>
<protein>
    <submittedName>
        <fullName evidence="2">Uncharacterized protein</fullName>
    </submittedName>
</protein>
<feature type="compositionally biased region" description="Basic and acidic residues" evidence="1">
    <location>
        <begin position="1"/>
        <end position="24"/>
    </location>
</feature>
<dbReference type="EMBL" id="CP021112">
    <property type="protein sequence ID" value="ARQ01165.1"/>
    <property type="molecule type" value="Genomic_DNA"/>
</dbReference>
<dbReference type="AlphaFoldDB" id="A0A1W6ZWM4"/>
<proteinExistence type="predicted"/>
<reference evidence="2 3" key="1">
    <citation type="submission" date="2017-05" db="EMBL/GenBank/DDBJ databases">
        <title>Full genome sequence of Pseudorhodoplanes sinuspersici.</title>
        <authorList>
            <person name="Dastgheib S.M.M."/>
            <person name="Shavandi M."/>
            <person name="Tirandaz H."/>
        </authorList>
    </citation>
    <scope>NUCLEOTIDE SEQUENCE [LARGE SCALE GENOMIC DNA]</scope>
    <source>
        <strain evidence="2 3">RIPI110</strain>
    </source>
</reference>
<feature type="region of interest" description="Disordered" evidence="1">
    <location>
        <begin position="129"/>
        <end position="174"/>
    </location>
</feature>
<organism evidence="2 3">
    <name type="scientific">Pseudorhodoplanes sinuspersici</name>
    <dbReference type="NCBI Taxonomy" id="1235591"/>
    <lineage>
        <taxon>Bacteria</taxon>
        <taxon>Pseudomonadati</taxon>
        <taxon>Pseudomonadota</taxon>
        <taxon>Alphaproteobacteria</taxon>
        <taxon>Hyphomicrobiales</taxon>
        <taxon>Pseudorhodoplanes</taxon>
    </lineage>
</organism>
<dbReference type="RefSeq" id="WP_086089558.1">
    <property type="nucleotide sequence ID" value="NZ_CP021112.1"/>
</dbReference>
<feature type="compositionally biased region" description="Basic and acidic residues" evidence="1">
    <location>
        <begin position="144"/>
        <end position="158"/>
    </location>
</feature>
<dbReference type="KEGG" id="psin:CAK95_20230"/>
<feature type="region of interest" description="Disordered" evidence="1">
    <location>
        <begin position="1"/>
        <end position="32"/>
    </location>
</feature>
<accession>A0A1W6ZWM4</accession>
<dbReference type="OrthoDB" id="7949760at2"/>
<keyword evidence="3" id="KW-1185">Reference proteome</keyword>
<evidence type="ECO:0000313" key="2">
    <source>
        <dbReference type="EMBL" id="ARQ01165.1"/>
    </source>
</evidence>
<dbReference type="Proteomes" id="UP000194137">
    <property type="component" value="Chromosome"/>
</dbReference>
<sequence length="174" mass="19800">MAIRRKEEERALDADERDLVEKTHHPALQELSDRELSDLVKLVRERRDRAKTQANQRRREMRGKAAPKGATPSKSDEGSKAKLAVLAMAVRRLNSESERRRRMMAAVTHVENARKALAMKQASEAGNETGFNTRQAHNGMRNIATERRKSLIRPMERGRLRKAAAVAQAKRDAR</sequence>
<name>A0A1W6ZWM4_9HYPH</name>
<feature type="region of interest" description="Disordered" evidence="1">
    <location>
        <begin position="44"/>
        <end position="81"/>
    </location>
</feature>